<dbReference type="GO" id="GO:0005102">
    <property type="term" value="F:signaling receptor binding"/>
    <property type="evidence" value="ECO:0007669"/>
    <property type="project" value="InterPro"/>
</dbReference>
<comment type="subunit">
    <text evidence="8">Heterohexamer; disulfide linked. Contains 2 sets of 3 non-identical chains (alpha, beta and gamma). The 2 heterotrimers are in head to head conformation with the N-termini in a small central domain.</text>
</comment>
<dbReference type="NCBIfam" id="NF040941">
    <property type="entry name" value="GGGWT_bact"/>
    <property type="match status" value="1"/>
</dbReference>
<dbReference type="GO" id="GO:0072377">
    <property type="term" value="P:blood coagulation, common pathway"/>
    <property type="evidence" value="ECO:0007669"/>
    <property type="project" value="TreeGrafter"/>
</dbReference>
<feature type="signal peptide" evidence="10">
    <location>
        <begin position="1"/>
        <end position="20"/>
    </location>
</feature>
<evidence type="ECO:0000256" key="9">
    <source>
        <dbReference type="SAM" id="MobiDB-lite"/>
    </source>
</evidence>
<evidence type="ECO:0000256" key="4">
    <source>
        <dbReference type="ARBA" id="ARBA00023054"/>
    </source>
</evidence>
<dbReference type="EMBL" id="JX053041">
    <property type="protein sequence ID" value="AFK11269.1"/>
    <property type="molecule type" value="mRNA"/>
</dbReference>
<feature type="domain" description="Fibrinogen C-terminal" evidence="11">
    <location>
        <begin position="244"/>
        <end position="498"/>
    </location>
</feature>
<dbReference type="SUPFAM" id="SSF58010">
    <property type="entry name" value="Fibrinogen coiled-coil and central regions"/>
    <property type="match status" value="1"/>
</dbReference>
<keyword evidence="6" id="KW-1015">Disulfide bond</keyword>
<keyword evidence="2" id="KW-0964">Secreted</keyword>
<feature type="chain" id="PRO_5003878863" evidence="10">
    <location>
        <begin position="21"/>
        <end position="513"/>
    </location>
</feature>
<organism evidence="12">
    <name type="scientific">Callorhinchus milii</name>
    <name type="common">Ghost shark</name>
    <dbReference type="NCBI Taxonomy" id="7868"/>
    <lineage>
        <taxon>Eukaryota</taxon>
        <taxon>Metazoa</taxon>
        <taxon>Chordata</taxon>
        <taxon>Craniata</taxon>
        <taxon>Vertebrata</taxon>
        <taxon>Chondrichthyes</taxon>
        <taxon>Holocephali</taxon>
        <taxon>Chimaeriformes</taxon>
        <taxon>Callorhinchidae</taxon>
        <taxon>Callorhinchus</taxon>
    </lineage>
</organism>
<dbReference type="GO" id="GO:0051258">
    <property type="term" value="P:protein polymerization"/>
    <property type="evidence" value="ECO:0007669"/>
    <property type="project" value="InterPro"/>
</dbReference>
<dbReference type="GO" id="GO:0030674">
    <property type="term" value="F:protein-macromolecule adaptor activity"/>
    <property type="evidence" value="ECO:0007669"/>
    <property type="project" value="TreeGrafter"/>
</dbReference>
<keyword evidence="4" id="KW-0175">Coiled coil</keyword>
<evidence type="ECO:0000256" key="10">
    <source>
        <dbReference type="SAM" id="SignalP"/>
    </source>
</evidence>
<protein>
    <submittedName>
        <fullName evidence="12">Fibrinogen beta chain</fullName>
    </submittedName>
</protein>
<dbReference type="GO" id="GO:0070527">
    <property type="term" value="P:platelet aggregation"/>
    <property type="evidence" value="ECO:0007669"/>
    <property type="project" value="TreeGrafter"/>
</dbReference>
<dbReference type="InterPro" id="IPR020837">
    <property type="entry name" value="Fibrinogen_CS"/>
</dbReference>
<keyword evidence="7" id="KW-0325">Glycoprotein</keyword>
<evidence type="ECO:0000259" key="11">
    <source>
        <dbReference type="PROSITE" id="PS51406"/>
    </source>
</evidence>
<evidence type="ECO:0000256" key="3">
    <source>
        <dbReference type="ARBA" id="ARBA00022696"/>
    </source>
</evidence>
<dbReference type="InterPro" id="IPR002181">
    <property type="entry name" value="Fibrinogen_a/b/g_C_dom"/>
</dbReference>
<dbReference type="Gene3D" id="3.90.215.10">
    <property type="entry name" value="Gamma Fibrinogen, chain A, domain 1"/>
    <property type="match status" value="1"/>
</dbReference>
<feature type="region of interest" description="Disordered" evidence="9">
    <location>
        <begin position="44"/>
        <end position="72"/>
    </location>
</feature>
<dbReference type="InterPro" id="IPR014716">
    <property type="entry name" value="Fibrinogen_a/b/g_C_1"/>
</dbReference>
<dbReference type="GO" id="GO:0005201">
    <property type="term" value="F:extracellular matrix structural constituent"/>
    <property type="evidence" value="ECO:0007669"/>
    <property type="project" value="TreeGrafter"/>
</dbReference>
<dbReference type="FunFam" id="1.20.5.50:FF:000002">
    <property type="entry name" value="Fibrinogen beta chain"/>
    <property type="match status" value="1"/>
</dbReference>
<dbReference type="GO" id="GO:0034116">
    <property type="term" value="P:positive regulation of heterotypic cell-cell adhesion"/>
    <property type="evidence" value="ECO:0007669"/>
    <property type="project" value="TreeGrafter"/>
</dbReference>
<accession>K4FUN8</accession>
<evidence type="ECO:0000256" key="6">
    <source>
        <dbReference type="ARBA" id="ARBA00023157"/>
    </source>
</evidence>
<dbReference type="InterPro" id="IPR036056">
    <property type="entry name" value="Fibrinogen-like_C"/>
</dbReference>
<dbReference type="CDD" id="cd00087">
    <property type="entry name" value="FReD"/>
    <property type="match status" value="1"/>
</dbReference>
<evidence type="ECO:0000256" key="1">
    <source>
        <dbReference type="ARBA" id="ARBA00004613"/>
    </source>
</evidence>
<dbReference type="PROSITE" id="PS00514">
    <property type="entry name" value="FIBRINOGEN_C_1"/>
    <property type="match status" value="1"/>
</dbReference>
<dbReference type="GO" id="GO:0005577">
    <property type="term" value="C:fibrinogen complex"/>
    <property type="evidence" value="ECO:0007669"/>
    <property type="project" value="InterPro"/>
</dbReference>
<dbReference type="InterPro" id="IPR037579">
    <property type="entry name" value="FIB_ANG-like"/>
</dbReference>
<keyword evidence="5" id="KW-0094">Blood coagulation</keyword>
<dbReference type="SMART" id="SM00186">
    <property type="entry name" value="FBG"/>
    <property type="match status" value="1"/>
</dbReference>
<dbReference type="FunFam" id="4.10.530.10:FF:000004">
    <property type="entry name" value="Fibrinogen beta chain"/>
    <property type="match status" value="1"/>
</dbReference>
<dbReference type="SMART" id="SM01212">
    <property type="entry name" value="Fib_alpha"/>
    <property type="match status" value="1"/>
</dbReference>
<dbReference type="GO" id="GO:0042730">
    <property type="term" value="P:fibrinolysis"/>
    <property type="evidence" value="ECO:0007669"/>
    <property type="project" value="TreeGrafter"/>
</dbReference>
<evidence type="ECO:0000256" key="5">
    <source>
        <dbReference type="ARBA" id="ARBA00023084"/>
    </source>
</evidence>
<evidence type="ECO:0000313" key="12">
    <source>
        <dbReference type="EMBL" id="AFK11269.1"/>
    </source>
</evidence>
<keyword evidence="10" id="KW-0732">Signal</keyword>
<dbReference type="InterPro" id="IPR012290">
    <property type="entry name" value="Fibrinogen_a/b/g_coil_dom"/>
</dbReference>
<dbReference type="PANTHER" id="PTHR47221">
    <property type="entry name" value="FIBRINOGEN ALPHA CHAIN"/>
    <property type="match status" value="1"/>
</dbReference>
<evidence type="ECO:0000256" key="2">
    <source>
        <dbReference type="ARBA" id="ARBA00022525"/>
    </source>
</evidence>
<keyword evidence="3" id="KW-0356">Hemostasis</keyword>
<dbReference type="Gene3D" id="1.20.5.50">
    <property type="match status" value="2"/>
</dbReference>
<evidence type="ECO:0000256" key="8">
    <source>
        <dbReference type="ARBA" id="ARBA00025974"/>
    </source>
</evidence>
<dbReference type="Pfam" id="PF00147">
    <property type="entry name" value="Fibrinogen_C"/>
    <property type="match status" value="1"/>
</dbReference>
<dbReference type="AlphaFoldDB" id="K4FUN8"/>
<sequence length="513" mass="58308">MKVFFLLLCITAAQMSDVSSVDLDSLTDYDEDLEYHGGMEGEVYPVIDPRGHRPTSGHGDRPLPSLPKPVGRPTYDVARKRTSSLLPVPEKQAKISDEIEVSDQGGCMHLSSELCVMCPTGCVLRTDLLKQERDIKPVITSLQSNVSSLSRSSHSIQYYVEKMDKELERRRSQYTGNNYVVESYSTELEERFILIKDTMDRSLPSTIRMMRSIVDSFKERLLKLERALETQKGYCKDPCVVSCNIPAISGKDCDEIRSKGGDTSQLYLIQPDSSQPYKVFCDMTTDTGGWTLIQNRKDGSVDFGRTWDDYKKGFGNIAFDVGKGYCDTPGEYWLGNDRISRLTKLRDSELLFEMSDWKDNKVTASYRKFLVQNEVGKYRLTVDGYSGTAGNTLMDGAKTLCGYNRTMTIHKDMMFSTFDRDNDGWIPGDVTKQCAREDGGGWWYNRCHSANPNGRYYWGGGYTREMAKHGTDDGIVWMDWKGSWYSLKKMSMKIRTYLDPSAHGMIQQSQSFQ</sequence>
<evidence type="ECO:0000256" key="7">
    <source>
        <dbReference type="ARBA" id="ARBA00023180"/>
    </source>
</evidence>
<dbReference type="SUPFAM" id="SSF56496">
    <property type="entry name" value="Fibrinogen C-terminal domain-like"/>
    <property type="match status" value="1"/>
</dbReference>
<proteinExistence type="evidence at transcript level"/>
<dbReference type="PANTHER" id="PTHR47221:SF5">
    <property type="entry name" value="FIBRINOGEN C-TERMINAL DOMAIN-CONTAINING PROTEIN"/>
    <property type="match status" value="1"/>
</dbReference>
<comment type="subcellular location">
    <subcellularLocation>
        <location evidence="1">Secreted</location>
    </subcellularLocation>
</comment>
<dbReference type="Pfam" id="PF08702">
    <property type="entry name" value="Fib_alpha"/>
    <property type="match status" value="1"/>
</dbReference>
<dbReference type="PROSITE" id="PS51406">
    <property type="entry name" value="FIBRINOGEN_C_2"/>
    <property type="match status" value="1"/>
</dbReference>
<reference evidence="12" key="1">
    <citation type="journal article" date="2012" name="PLoS ONE">
        <title>Sequencing and Analysis of Full-Length cDNAs, 5'-ESTs and 3'-ESTs from a Cartilaginous Fish, the Elephant Shark (Callorhinchus milii).</title>
        <authorList>
            <person name="Tan Y.Y."/>
            <person name="Kodzius R."/>
            <person name="Tay B.H."/>
            <person name="Tay A."/>
            <person name="Brenner S."/>
            <person name="Venkatesh B."/>
        </authorList>
    </citation>
    <scope>NUCLEOTIDE SEQUENCE</scope>
    <source>
        <tissue evidence="12">Liver</tissue>
    </source>
</reference>
<name>K4FUN8_CALMI</name>